<dbReference type="SUPFAM" id="SSF56935">
    <property type="entry name" value="Porins"/>
    <property type="match status" value="1"/>
</dbReference>
<dbReference type="InterPro" id="IPR023614">
    <property type="entry name" value="Porin_dom_sf"/>
</dbReference>
<evidence type="ECO:0000313" key="2">
    <source>
        <dbReference type="EMBL" id="RUT73615.1"/>
    </source>
</evidence>
<evidence type="ECO:0000313" key="3">
    <source>
        <dbReference type="Proteomes" id="UP000282985"/>
    </source>
</evidence>
<comment type="caution">
    <text evidence="2">The sequence shown here is derived from an EMBL/GenBank/DDBJ whole genome shotgun (WGS) entry which is preliminary data.</text>
</comment>
<accession>A0A434AGU1</accession>
<evidence type="ECO:0008006" key="4">
    <source>
        <dbReference type="Google" id="ProtNLM"/>
    </source>
</evidence>
<sequence length="329" mass="38514">MRVIFFLLLFLFNFSSYAQLAEKKQVVDWNGYAQIRYSSGSNGSNSFAMRRMKLWIHSGSDFQANWGFKVQTTLTSFQNEKFTLQDAFAFYKMDNLKITFGQFVPNYSMQRFQHDYHIPLMERTHVINALIPNGTLGVRDIGIEGNIHNGNKNIESWLGLFNGYGTKEYRSDNKSIMITNKTVFHLLNKHFDLGYSAMYRKASQLQLLKILPDSLRFSGNDFRYNLFAKYNLKSFQIQTEYLYARLNRAIADGYYILASLKVRKSQFSISWEKYSDLIKNTDDSPLIHLGYNYLINKDKLKLMFDNGFKLSHVVANNYFASIQMQIFFQ</sequence>
<dbReference type="Proteomes" id="UP000282985">
    <property type="component" value="Unassembled WGS sequence"/>
</dbReference>
<keyword evidence="1" id="KW-0732">Signal</keyword>
<name>A0A434AGU1_9BACT</name>
<dbReference type="InterPro" id="IPR010870">
    <property type="entry name" value="Porin_O/P"/>
</dbReference>
<evidence type="ECO:0000256" key="1">
    <source>
        <dbReference type="SAM" id="SignalP"/>
    </source>
</evidence>
<dbReference type="RefSeq" id="WP_127344278.1">
    <property type="nucleotide sequence ID" value="NZ_RJJX01000018.1"/>
</dbReference>
<dbReference type="EMBL" id="RJJX01000018">
    <property type="protein sequence ID" value="RUT73615.1"/>
    <property type="molecule type" value="Genomic_DNA"/>
</dbReference>
<feature type="chain" id="PRO_5019279027" description="Porin" evidence="1">
    <location>
        <begin position="19"/>
        <end position="329"/>
    </location>
</feature>
<keyword evidence="3" id="KW-1185">Reference proteome</keyword>
<dbReference type="AlphaFoldDB" id="A0A434AGU1"/>
<dbReference type="Pfam" id="PF07396">
    <property type="entry name" value="Porin_O_P"/>
    <property type="match status" value="1"/>
</dbReference>
<gene>
    <name evidence="2" type="ORF">DLK05_12365</name>
</gene>
<dbReference type="OrthoDB" id="1122866at2"/>
<organism evidence="2 3">
    <name type="scientific">Ancylomarina longa</name>
    <dbReference type="NCBI Taxonomy" id="2487017"/>
    <lineage>
        <taxon>Bacteria</taxon>
        <taxon>Pseudomonadati</taxon>
        <taxon>Bacteroidota</taxon>
        <taxon>Bacteroidia</taxon>
        <taxon>Marinilabiliales</taxon>
        <taxon>Marinifilaceae</taxon>
        <taxon>Ancylomarina</taxon>
    </lineage>
</organism>
<reference evidence="2 3" key="1">
    <citation type="submission" date="2018-11" db="EMBL/GenBank/DDBJ databases">
        <title>Parancylomarina longa gen. nov., sp. nov., isolated from sediments of southern Okinawa.</title>
        <authorList>
            <person name="Fu T."/>
        </authorList>
    </citation>
    <scope>NUCLEOTIDE SEQUENCE [LARGE SCALE GENOMIC DNA]</scope>
    <source>
        <strain evidence="2 3">T3-2 S1-C</strain>
    </source>
</reference>
<dbReference type="Gene3D" id="2.40.160.10">
    <property type="entry name" value="Porin"/>
    <property type="match status" value="1"/>
</dbReference>
<feature type="signal peptide" evidence="1">
    <location>
        <begin position="1"/>
        <end position="18"/>
    </location>
</feature>
<proteinExistence type="predicted"/>
<protein>
    <recommendedName>
        <fullName evidence="4">Porin</fullName>
    </recommendedName>
</protein>